<proteinExistence type="predicted"/>
<keyword evidence="1" id="KW-1133">Transmembrane helix</keyword>
<keyword evidence="1" id="KW-0812">Transmembrane</keyword>
<comment type="caution">
    <text evidence="2">The sequence shown here is derived from an EMBL/GenBank/DDBJ whole genome shotgun (WGS) entry which is preliminary data.</text>
</comment>
<evidence type="ECO:0000256" key="1">
    <source>
        <dbReference type="SAM" id="Phobius"/>
    </source>
</evidence>
<accession>A0A0N0RRB6</accession>
<protein>
    <submittedName>
        <fullName evidence="2">Uncharacterized protein</fullName>
    </submittedName>
</protein>
<keyword evidence="3" id="KW-1185">Reference proteome</keyword>
<gene>
    <name evidence="2" type="ORF">XI38_12555</name>
</gene>
<dbReference type="AlphaFoldDB" id="A0A0N0RRB6"/>
<name>A0A0N0RRB6_9MICO</name>
<evidence type="ECO:0000313" key="2">
    <source>
        <dbReference type="EMBL" id="KOS10079.1"/>
    </source>
</evidence>
<reference evidence="2" key="1">
    <citation type="submission" date="2015-04" db="EMBL/GenBank/DDBJ databases">
        <title>Complete genome sequence of Microbacterium chocolatum SIT 101, a bacterium enantioselectively hydrolyzing mesomeric diesters.</title>
        <authorList>
            <person name="Li X."/>
            <person name="Xu Y."/>
        </authorList>
    </citation>
    <scope>NUCLEOTIDE SEQUENCE [LARGE SCALE GENOMIC DNA]</scope>
    <source>
        <strain evidence="2">SIT 101</strain>
    </source>
</reference>
<dbReference type="KEGG" id="mcw:A8L33_10540"/>
<organism evidence="2 3">
    <name type="scientific">Microbacterium aurantiacum</name>
    <dbReference type="NCBI Taxonomy" id="162393"/>
    <lineage>
        <taxon>Bacteria</taxon>
        <taxon>Bacillati</taxon>
        <taxon>Actinomycetota</taxon>
        <taxon>Actinomycetes</taxon>
        <taxon>Micrococcales</taxon>
        <taxon>Microbacteriaceae</taxon>
        <taxon>Microbacterium</taxon>
    </lineage>
</organism>
<dbReference type="Proteomes" id="UP000037737">
    <property type="component" value="Unassembled WGS sequence"/>
</dbReference>
<dbReference type="PATRIC" id="fig|84292.3.peg.2550"/>
<keyword evidence="1" id="KW-0472">Membrane</keyword>
<feature type="transmembrane region" description="Helical" evidence="1">
    <location>
        <begin position="54"/>
        <end position="74"/>
    </location>
</feature>
<evidence type="ECO:0000313" key="3">
    <source>
        <dbReference type="Proteomes" id="UP000037737"/>
    </source>
</evidence>
<dbReference type="EMBL" id="LAVO01000013">
    <property type="protein sequence ID" value="KOS10079.1"/>
    <property type="molecule type" value="Genomic_DNA"/>
</dbReference>
<sequence>MARNDWFPGDAFIIDPDAVETDAQRLAQIILDGIPGRMGTIVTELLTETRSPGLVHMITACAAVIVTDSVYAGLLDRDVDEAKRTMMNLTAFTAHASDYLRRVDEWNLDGTNWRGEPRP</sequence>